<feature type="repeat" description="PPR" evidence="3">
    <location>
        <begin position="61"/>
        <end position="94"/>
    </location>
</feature>
<organism evidence="4 5">
    <name type="scientific">Microthlaspi erraticum</name>
    <dbReference type="NCBI Taxonomy" id="1685480"/>
    <lineage>
        <taxon>Eukaryota</taxon>
        <taxon>Viridiplantae</taxon>
        <taxon>Streptophyta</taxon>
        <taxon>Embryophyta</taxon>
        <taxon>Tracheophyta</taxon>
        <taxon>Spermatophyta</taxon>
        <taxon>Magnoliopsida</taxon>
        <taxon>eudicotyledons</taxon>
        <taxon>Gunneridae</taxon>
        <taxon>Pentapetalae</taxon>
        <taxon>rosids</taxon>
        <taxon>malvids</taxon>
        <taxon>Brassicales</taxon>
        <taxon>Brassicaceae</taxon>
        <taxon>Coluteocarpeae</taxon>
        <taxon>Microthlaspi</taxon>
    </lineage>
</organism>
<dbReference type="SUPFAM" id="SSF48452">
    <property type="entry name" value="TPR-like"/>
    <property type="match status" value="1"/>
</dbReference>
<dbReference type="GO" id="GO:0003729">
    <property type="term" value="F:mRNA binding"/>
    <property type="evidence" value="ECO:0007669"/>
    <property type="project" value="TreeGrafter"/>
</dbReference>
<dbReference type="Pfam" id="PF01535">
    <property type="entry name" value="PPR"/>
    <property type="match status" value="1"/>
</dbReference>
<dbReference type="Gene3D" id="1.25.40.10">
    <property type="entry name" value="Tetratricopeptide repeat domain"/>
    <property type="match status" value="3"/>
</dbReference>
<feature type="repeat" description="PPR" evidence="3">
    <location>
        <begin position="95"/>
        <end position="129"/>
    </location>
</feature>
<dbReference type="InterPro" id="IPR011990">
    <property type="entry name" value="TPR-like_helical_dom_sf"/>
</dbReference>
<proteinExistence type="inferred from homology"/>
<dbReference type="OrthoDB" id="42736at2759"/>
<dbReference type="EMBL" id="CACVBM020001085">
    <property type="protein sequence ID" value="CAA7029776.1"/>
    <property type="molecule type" value="Genomic_DNA"/>
</dbReference>
<dbReference type="Pfam" id="PF13041">
    <property type="entry name" value="PPR_2"/>
    <property type="match status" value="2"/>
</dbReference>
<evidence type="ECO:0000313" key="5">
    <source>
        <dbReference type="Proteomes" id="UP000467841"/>
    </source>
</evidence>
<evidence type="ECO:0000256" key="1">
    <source>
        <dbReference type="ARBA" id="ARBA00007626"/>
    </source>
</evidence>
<evidence type="ECO:0000256" key="3">
    <source>
        <dbReference type="PROSITE-ProRule" id="PRU00708"/>
    </source>
</evidence>
<dbReference type="PANTHER" id="PTHR47933">
    <property type="entry name" value="PENTATRICOPEPTIDE REPEAT-CONTAINING PROTEIN 1, MITOCHONDRIAL"/>
    <property type="match status" value="1"/>
</dbReference>
<accession>A0A6D2IT48</accession>
<sequence length="197" mass="22819">MEAEKLEPDVVIYNTVIDGLCKYRHPDDALDLFNEMENKEGKLLEAEKLYEEMIKRSIAPDIVTYNSLINGFCMQSRLDEAKQMFEMVSKGCLPDVVTYNTLINGFCKSKRVEMAWNSFVRCLKEDWLETQSLTHSYPRFFQAGDCESAQQVFKQMVSADVPPDIWTYNILLDGLCKNGKLEKHWSYSRICKRVNGT</sequence>
<dbReference type="NCBIfam" id="TIGR00756">
    <property type="entry name" value="PPR"/>
    <property type="match status" value="5"/>
</dbReference>
<dbReference type="Proteomes" id="UP000467841">
    <property type="component" value="Unassembled WGS sequence"/>
</dbReference>
<evidence type="ECO:0000256" key="2">
    <source>
        <dbReference type="ARBA" id="ARBA00022737"/>
    </source>
</evidence>
<dbReference type="InterPro" id="IPR051240">
    <property type="entry name" value="Mito_RNA-Proc/Resp"/>
</dbReference>
<keyword evidence="2" id="KW-0677">Repeat</keyword>
<comment type="caution">
    <text evidence="4">The sequence shown here is derived from an EMBL/GenBank/DDBJ whole genome shotgun (WGS) entry which is preliminary data.</text>
</comment>
<gene>
    <name evidence="4" type="ORF">MERR_LOCUS17011</name>
</gene>
<protein>
    <recommendedName>
        <fullName evidence="6">Pentacotripeptide-repeat region of PRORP domain-containing protein</fullName>
    </recommendedName>
</protein>
<dbReference type="PROSITE" id="PS51375">
    <property type="entry name" value="PPR"/>
    <property type="match status" value="3"/>
</dbReference>
<name>A0A6D2IT48_9BRAS</name>
<dbReference type="InterPro" id="IPR002885">
    <property type="entry name" value="PPR_rpt"/>
</dbReference>
<evidence type="ECO:0008006" key="6">
    <source>
        <dbReference type="Google" id="ProtNLM"/>
    </source>
</evidence>
<comment type="similarity">
    <text evidence="1">Belongs to the PPR family. P subfamily.</text>
</comment>
<dbReference type="PANTHER" id="PTHR47933:SF11">
    <property type="entry name" value="PENTATRICOPEPTIDE REPEAT-CONTAINING PROTEIN 2"/>
    <property type="match status" value="1"/>
</dbReference>
<feature type="repeat" description="PPR" evidence="3">
    <location>
        <begin position="9"/>
        <end position="43"/>
    </location>
</feature>
<dbReference type="Pfam" id="PF12854">
    <property type="entry name" value="PPR_1"/>
    <property type="match status" value="1"/>
</dbReference>
<dbReference type="AlphaFoldDB" id="A0A6D2IT48"/>
<keyword evidence="5" id="KW-1185">Reference proteome</keyword>
<evidence type="ECO:0000313" key="4">
    <source>
        <dbReference type="EMBL" id="CAA7029776.1"/>
    </source>
</evidence>
<reference evidence="4" key="1">
    <citation type="submission" date="2020-01" db="EMBL/GenBank/DDBJ databases">
        <authorList>
            <person name="Mishra B."/>
        </authorList>
    </citation>
    <scope>NUCLEOTIDE SEQUENCE [LARGE SCALE GENOMIC DNA]</scope>
</reference>